<dbReference type="PROSITE" id="PS50994">
    <property type="entry name" value="INTEGRASE"/>
    <property type="match status" value="1"/>
</dbReference>
<feature type="domain" description="Integrase catalytic" evidence="1">
    <location>
        <begin position="1"/>
        <end position="117"/>
    </location>
</feature>
<accession>A0A9N8HE71</accession>
<dbReference type="EMBL" id="CAICTM010000289">
    <property type="protein sequence ID" value="CAB9507058.1"/>
    <property type="molecule type" value="Genomic_DNA"/>
</dbReference>
<organism evidence="2 3">
    <name type="scientific">Seminavis robusta</name>
    <dbReference type="NCBI Taxonomy" id="568900"/>
    <lineage>
        <taxon>Eukaryota</taxon>
        <taxon>Sar</taxon>
        <taxon>Stramenopiles</taxon>
        <taxon>Ochrophyta</taxon>
        <taxon>Bacillariophyta</taxon>
        <taxon>Bacillariophyceae</taxon>
        <taxon>Bacillariophycidae</taxon>
        <taxon>Naviculales</taxon>
        <taxon>Naviculaceae</taxon>
        <taxon>Seminavis</taxon>
    </lineage>
</organism>
<dbReference type="InterPro" id="IPR036397">
    <property type="entry name" value="RNaseH_sf"/>
</dbReference>
<evidence type="ECO:0000313" key="2">
    <source>
        <dbReference type="EMBL" id="CAB9507058.1"/>
    </source>
</evidence>
<dbReference type="AlphaFoldDB" id="A0A9N8HE71"/>
<dbReference type="GO" id="GO:0015074">
    <property type="term" value="P:DNA integration"/>
    <property type="evidence" value="ECO:0007669"/>
    <property type="project" value="InterPro"/>
</dbReference>
<gene>
    <name evidence="2" type="ORF">SEMRO_290_G109380.1</name>
</gene>
<name>A0A9N8HE71_9STRA</name>
<protein>
    <submittedName>
        <fullName evidence="2">Retrotransposon protein</fullName>
    </submittedName>
</protein>
<dbReference type="SUPFAM" id="SSF53098">
    <property type="entry name" value="Ribonuclease H-like"/>
    <property type="match status" value="1"/>
</dbReference>
<dbReference type="GO" id="GO:0003676">
    <property type="term" value="F:nucleic acid binding"/>
    <property type="evidence" value="ECO:0007669"/>
    <property type="project" value="InterPro"/>
</dbReference>
<proteinExistence type="predicted"/>
<dbReference type="InterPro" id="IPR001584">
    <property type="entry name" value="Integrase_cat-core"/>
</dbReference>
<evidence type="ECO:0000313" key="3">
    <source>
        <dbReference type="Proteomes" id="UP001153069"/>
    </source>
</evidence>
<dbReference type="Gene3D" id="3.30.420.10">
    <property type="entry name" value="Ribonuclease H-like superfamily/Ribonuclease H"/>
    <property type="match status" value="1"/>
</dbReference>
<sequence length="212" mass="24122">MQLENQWLSRYPKPERCVYDQGGEFLGEDFQKVLRRHGLHPGGSTVKNPQSNAVCERLHQSIGNALRAINHDNYPPKNAAEAAERIDSALQTAASAARTAMHTTMKLSPGSMAFHRDMILNIPLIVDFELLRQRRQALIDRNLLRANAKRIDFDYQPGQPVLKLSDNPKAMELRAHGPYTITRIHTNGPVVIQLDNNVTERINIRRIKPYRT</sequence>
<dbReference type="PANTHER" id="PTHR37984:SF5">
    <property type="entry name" value="PROTEIN NYNRIN-LIKE"/>
    <property type="match status" value="1"/>
</dbReference>
<dbReference type="OrthoDB" id="43583at2759"/>
<evidence type="ECO:0000259" key="1">
    <source>
        <dbReference type="PROSITE" id="PS50994"/>
    </source>
</evidence>
<dbReference type="InterPro" id="IPR050951">
    <property type="entry name" value="Retrovirus_Pol_polyprotein"/>
</dbReference>
<keyword evidence="3" id="KW-1185">Reference proteome</keyword>
<dbReference type="PANTHER" id="PTHR37984">
    <property type="entry name" value="PROTEIN CBG26694"/>
    <property type="match status" value="1"/>
</dbReference>
<reference evidence="2" key="1">
    <citation type="submission" date="2020-06" db="EMBL/GenBank/DDBJ databases">
        <authorList>
            <consortium name="Plant Systems Biology data submission"/>
        </authorList>
    </citation>
    <scope>NUCLEOTIDE SEQUENCE</scope>
    <source>
        <strain evidence="2">D6</strain>
    </source>
</reference>
<dbReference type="InterPro" id="IPR012337">
    <property type="entry name" value="RNaseH-like_sf"/>
</dbReference>
<comment type="caution">
    <text evidence="2">The sequence shown here is derived from an EMBL/GenBank/DDBJ whole genome shotgun (WGS) entry which is preliminary data.</text>
</comment>
<dbReference type="Proteomes" id="UP001153069">
    <property type="component" value="Unassembled WGS sequence"/>
</dbReference>